<evidence type="ECO:0000256" key="1">
    <source>
        <dbReference type="ARBA" id="ARBA00000085"/>
    </source>
</evidence>
<dbReference type="SMART" id="SM00304">
    <property type="entry name" value="HAMP"/>
    <property type="match status" value="1"/>
</dbReference>
<feature type="domain" description="HAMP" evidence="14">
    <location>
        <begin position="191"/>
        <end position="244"/>
    </location>
</feature>
<dbReference type="CDD" id="cd06225">
    <property type="entry name" value="HAMP"/>
    <property type="match status" value="1"/>
</dbReference>
<dbReference type="Pfam" id="PF00512">
    <property type="entry name" value="HisKA"/>
    <property type="match status" value="1"/>
</dbReference>
<dbReference type="Gene3D" id="6.10.340.10">
    <property type="match status" value="1"/>
</dbReference>
<evidence type="ECO:0000256" key="6">
    <source>
        <dbReference type="ARBA" id="ARBA00022692"/>
    </source>
</evidence>
<dbReference type="EMBL" id="BAABGM010000001">
    <property type="protein sequence ID" value="GAA4397450.1"/>
    <property type="molecule type" value="Genomic_DNA"/>
</dbReference>
<evidence type="ECO:0000256" key="10">
    <source>
        <dbReference type="ARBA" id="ARBA00023136"/>
    </source>
</evidence>
<dbReference type="PROSITE" id="PS50885">
    <property type="entry name" value="HAMP"/>
    <property type="match status" value="1"/>
</dbReference>
<evidence type="ECO:0000256" key="7">
    <source>
        <dbReference type="ARBA" id="ARBA00022777"/>
    </source>
</evidence>
<dbReference type="InterPro" id="IPR004358">
    <property type="entry name" value="Sig_transdc_His_kin-like_C"/>
</dbReference>
<evidence type="ECO:0000313" key="15">
    <source>
        <dbReference type="EMBL" id="GAA4397450.1"/>
    </source>
</evidence>
<dbReference type="InterPro" id="IPR003594">
    <property type="entry name" value="HATPase_dom"/>
</dbReference>
<dbReference type="InterPro" id="IPR036890">
    <property type="entry name" value="HATPase_C_sf"/>
</dbReference>
<proteinExistence type="predicted"/>
<evidence type="ECO:0000313" key="16">
    <source>
        <dbReference type="Proteomes" id="UP001500945"/>
    </source>
</evidence>
<keyword evidence="4" id="KW-0597">Phosphoprotein</keyword>
<dbReference type="InterPro" id="IPR036097">
    <property type="entry name" value="HisK_dim/P_sf"/>
</dbReference>
<keyword evidence="16" id="KW-1185">Reference proteome</keyword>
<dbReference type="SUPFAM" id="SSF158472">
    <property type="entry name" value="HAMP domain-like"/>
    <property type="match status" value="1"/>
</dbReference>
<dbReference type="InterPro" id="IPR005467">
    <property type="entry name" value="His_kinase_dom"/>
</dbReference>
<evidence type="ECO:0000256" key="9">
    <source>
        <dbReference type="ARBA" id="ARBA00023012"/>
    </source>
</evidence>
<keyword evidence="8 12" id="KW-1133">Transmembrane helix</keyword>
<evidence type="ECO:0000256" key="5">
    <source>
        <dbReference type="ARBA" id="ARBA00022679"/>
    </source>
</evidence>
<dbReference type="EC" id="2.7.13.3" evidence="3"/>
<dbReference type="CDD" id="cd00082">
    <property type="entry name" value="HisKA"/>
    <property type="match status" value="1"/>
</dbReference>
<dbReference type="Pfam" id="PF00672">
    <property type="entry name" value="HAMP"/>
    <property type="match status" value="1"/>
</dbReference>
<dbReference type="SMART" id="SM00388">
    <property type="entry name" value="HisKA"/>
    <property type="match status" value="1"/>
</dbReference>
<evidence type="ECO:0000259" key="14">
    <source>
        <dbReference type="PROSITE" id="PS50885"/>
    </source>
</evidence>
<dbReference type="PROSITE" id="PS50109">
    <property type="entry name" value="HIS_KIN"/>
    <property type="match status" value="1"/>
</dbReference>
<feature type="region of interest" description="Disordered" evidence="11">
    <location>
        <begin position="108"/>
        <end position="127"/>
    </location>
</feature>
<evidence type="ECO:0000256" key="3">
    <source>
        <dbReference type="ARBA" id="ARBA00012438"/>
    </source>
</evidence>
<keyword evidence="9" id="KW-0902">Two-component regulatory system</keyword>
<evidence type="ECO:0000256" key="2">
    <source>
        <dbReference type="ARBA" id="ARBA00004236"/>
    </source>
</evidence>
<dbReference type="Pfam" id="PF02518">
    <property type="entry name" value="HATPase_c"/>
    <property type="match status" value="1"/>
</dbReference>
<dbReference type="RefSeq" id="WP_345201382.1">
    <property type="nucleotide sequence ID" value="NZ_BAABGM010000001.1"/>
</dbReference>
<dbReference type="Proteomes" id="UP001500945">
    <property type="component" value="Unassembled WGS sequence"/>
</dbReference>
<evidence type="ECO:0000256" key="11">
    <source>
        <dbReference type="SAM" id="MobiDB-lite"/>
    </source>
</evidence>
<dbReference type="PANTHER" id="PTHR45436:SF5">
    <property type="entry name" value="SENSOR HISTIDINE KINASE TRCS"/>
    <property type="match status" value="1"/>
</dbReference>
<sequence>MREPERGPFAGVVRRLEAVPLRRRLVAIVGTLVGAALVLTSLVTALLMRADLLKGVDAELRSVAEPVASQALVDLRSRDETFPSNYAFELQSQLGTLTQRPTGVTATPDLPALPVDDPRVTSSEPFTVPSEKGTLRWRFIAGRVTGTSATFAVGIPLTSVNHTLTRLLVTTAAIGTLALVASIVLARYAVRRAFRPLTRIEDTAAAIAAGDLTQRVPVRQADDEVTSLSHSLNTMLARIESSFAVREASEERMRQFVADASHELRTPLATVHGYAELYRQGAIPDDDAVAGAMERIEAESDRMSGLVEDLLMLARIDDAPEVEMGTVDLTVLAADAVADARVRAPERRIALLGLDGPIGPTTVLGSEPRLRQVVTNLVANALRHTPEGSPVEIAVGHDAEGVALEVRDHGPGVPPEVATKVFERFYRADPSRGRGAGGGSGLGLAIVAAIVAQHHGRVGVAQTPGGGATFVVRLPQQTPSH</sequence>
<evidence type="ECO:0000256" key="12">
    <source>
        <dbReference type="SAM" id="Phobius"/>
    </source>
</evidence>
<keyword evidence="7 15" id="KW-0418">Kinase</keyword>
<evidence type="ECO:0000259" key="13">
    <source>
        <dbReference type="PROSITE" id="PS50109"/>
    </source>
</evidence>
<keyword evidence="10 12" id="KW-0472">Membrane</keyword>
<accession>A0ABP8JXA1</accession>
<dbReference type="GO" id="GO:0016301">
    <property type="term" value="F:kinase activity"/>
    <property type="evidence" value="ECO:0007669"/>
    <property type="project" value="UniProtKB-KW"/>
</dbReference>
<keyword evidence="6 12" id="KW-0812">Transmembrane</keyword>
<dbReference type="SMART" id="SM00387">
    <property type="entry name" value="HATPase_c"/>
    <property type="match status" value="1"/>
</dbReference>
<dbReference type="PRINTS" id="PR00344">
    <property type="entry name" value="BCTRLSENSOR"/>
</dbReference>
<keyword evidence="5" id="KW-0808">Transferase</keyword>
<dbReference type="CDD" id="cd00075">
    <property type="entry name" value="HATPase"/>
    <property type="match status" value="1"/>
</dbReference>
<evidence type="ECO:0000256" key="4">
    <source>
        <dbReference type="ARBA" id="ARBA00022553"/>
    </source>
</evidence>
<dbReference type="SUPFAM" id="SSF55874">
    <property type="entry name" value="ATPase domain of HSP90 chaperone/DNA topoisomerase II/histidine kinase"/>
    <property type="match status" value="1"/>
</dbReference>
<comment type="caution">
    <text evidence="15">The sequence shown here is derived from an EMBL/GenBank/DDBJ whole genome shotgun (WGS) entry which is preliminary data.</text>
</comment>
<evidence type="ECO:0000256" key="8">
    <source>
        <dbReference type="ARBA" id="ARBA00022989"/>
    </source>
</evidence>
<feature type="transmembrane region" description="Helical" evidence="12">
    <location>
        <begin position="25"/>
        <end position="48"/>
    </location>
</feature>
<organism evidence="15 16">
    <name type="scientific">Fodinibacter luteus</name>
    <dbReference type="NCBI Taxonomy" id="552064"/>
    <lineage>
        <taxon>Bacteria</taxon>
        <taxon>Bacillati</taxon>
        <taxon>Actinomycetota</taxon>
        <taxon>Actinomycetes</taxon>
        <taxon>Micrococcales</taxon>
        <taxon>Intrasporangiaceae</taxon>
        <taxon>Fodinibacter (ex Wang et al. 2009)</taxon>
    </lineage>
</organism>
<gene>
    <name evidence="15" type="ORF">GCM10023168_02400</name>
</gene>
<comment type="subcellular location">
    <subcellularLocation>
        <location evidence="2">Cell membrane</location>
    </subcellularLocation>
</comment>
<dbReference type="InterPro" id="IPR050428">
    <property type="entry name" value="TCS_sensor_his_kinase"/>
</dbReference>
<dbReference type="SUPFAM" id="SSF47384">
    <property type="entry name" value="Homodimeric domain of signal transducing histidine kinase"/>
    <property type="match status" value="1"/>
</dbReference>
<name>A0ABP8JXA1_9MICO</name>
<feature type="transmembrane region" description="Helical" evidence="12">
    <location>
        <begin position="167"/>
        <end position="190"/>
    </location>
</feature>
<dbReference type="InterPro" id="IPR003661">
    <property type="entry name" value="HisK_dim/P_dom"/>
</dbReference>
<reference evidence="16" key="1">
    <citation type="journal article" date="2019" name="Int. J. Syst. Evol. Microbiol.">
        <title>The Global Catalogue of Microorganisms (GCM) 10K type strain sequencing project: providing services to taxonomists for standard genome sequencing and annotation.</title>
        <authorList>
            <consortium name="The Broad Institute Genomics Platform"/>
            <consortium name="The Broad Institute Genome Sequencing Center for Infectious Disease"/>
            <person name="Wu L."/>
            <person name="Ma J."/>
        </authorList>
    </citation>
    <scope>NUCLEOTIDE SEQUENCE [LARGE SCALE GENOMIC DNA]</scope>
    <source>
        <strain evidence="16">JCM 17809</strain>
    </source>
</reference>
<feature type="domain" description="Histidine kinase" evidence="13">
    <location>
        <begin position="259"/>
        <end position="478"/>
    </location>
</feature>
<protein>
    <recommendedName>
        <fullName evidence="3">histidine kinase</fullName>
        <ecNumber evidence="3">2.7.13.3</ecNumber>
    </recommendedName>
</protein>
<comment type="catalytic activity">
    <reaction evidence="1">
        <text>ATP + protein L-histidine = ADP + protein N-phospho-L-histidine.</text>
        <dbReference type="EC" id="2.7.13.3"/>
    </reaction>
</comment>
<dbReference type="Gene3D" id="3.30.565.10">
    <property type="entry name" value="Histidine kinase-like ATPase, C-terminal domain"/>
    <property type="match status" value="1"/>
</dbReference>
<dbReference type="Gene3D" id="1.10.287.130">
    <property type="match status" value="1"/>
</dbReference>
<dbReference type="PANTHER" id="PTHR45436">
    <property type="entry name" value="SENSOR HISTIDINE KINASE YKOH"/>
    <property type="match status" value="1"/>
</dbReference>
<dbReference type="InterPro" id="IPR003660">
    <property type="entry name" value="HAMP_dom"/>
</dbReference>